<evidence type="ECO:0000313" key="2">
    <source>
        <dbReference type="Proteomes" id="UP001497516"/>
    </source>
</evidence>
<gene>
    <name evidence="1" type="ORF">LTRI10_LOCUS53575</name>
</gene>
<dbReference type="EMBL" id="OZ034822">
    <property type="protein sequence ID" value="CAL1414417.1"/>
    <property type="molecule type" value="Genomic_DNA"/>
</dbReference>
<sequence>MTSVGRMRFLRSVSGRFESKFRITFICILHSSSVSGTMAAEATLGNSWREGKCAERLHLYKTDLVSLEHEFFIIHPQGALQFWMQLNESFINNHE</sequence>
<dbReference type="AlphaFoldDB" id="A0AAV2GVK2"/>
<keyword evidence="2" id="KW-1185">Reference proteome</keyword>
<reference evidence="1 2" key="1">
    <citation type="submission" date="2024-04" db="EMBL/GenBank/DDBJ databases">
        <authorList>
            <person name="Fracassetti M."/>
        </authorList>
    </citation>
    <scope>NUCLEOTIDE SEQUENCE [LARGE SCALE GENOMIC DNA]</scope>
</reference>
<evidence type="ECO:0008006" key="3">
    <source>
        <dbReference type="Google" id="ProtNLM"/>
    </source>
</evidence>
<organism evidence="1 2">
    <name type="scientific">Linum trigynum</name>
    <dbReference type="NCBI Taxonomy" id="586398"/>
    <lineage>
        <taxon>Eukaryota</taxon>
        <taxon>Viridiplantae</taxon>
        <taxon>Streptophyta</taxon>
        <taxon>Embryophyta</taxon>
        <taxon>Tracheophyta</taxon>
        <taxon>Spermatophyta</taxon>
        <taxon>Magnoliopsida</taxon>
        <taxon>eudicotyledons</taxon>
        <taxon>Gunneridae</taxon>
        <taxon>Pentapetalae</taxon>
        <taxon>rosids</taxon>
        <taxon>fabids</taxon>
        <taxon>Malpighiales</taxon>
        <taxon>Linaceae</taxon>
        <taxon>Linum</taxon>
    </lineage>
</organism>
<dbReference type="Proteomes" id="UP001497516">
    <property type="component" value="Chromosome 9"/>
</dbReference>
<protein>
    <recommendedName>
        <fullName evidence="3">Secreted protein</fullName>
    </recommendedName>
</protein>
<proteinExistence type="predicted"/>
<name>A0AAV2GVK2_9ROSI</name>
<evidence type="ECO:0000313" key="1">
    <source>
        <dbReference type="EMBL" id="CAL1414417.1"/>
    </source>
</evidence>
<accession>A0AAV2GVK2</accession>